<dbReference type="Pfam" id="PF08241">
    <property type="entry name" value="Methyltransf_11"/>
    <property type="match status" value="1"/>
</dbReference>
<keyword evidence="2" id="KW-0489">Methyltransferase</keyword>
<dbReference type="InterPro" id="IPR029063">
    <property type="entry name" value="SAM-dependent_MTases_sf"/>
</dbReference>
<dbReference type="PANTHER" id="PTHR43460:SF1">
    <property type="entry name" value="METHYLTRANSFERASE TYPE 11 DOMAIN-CONTAINING PROTEIN"/>
    <property type="match status" value="1"/>
</dbReference>
<name>A0A9D2JPR8_9FIRM</name>
<proteinExistence type="predicted"/>
<reference evidence="2" key="2">
    <citation type="submission" date="2021-04" db="EMBL/GenBank/DDBJ databases">
        <authorList>
            <person name="Gilroy R."/>
        </authorList>
    </citation>
    <scope>NUCLEOTIDE SEQUENCE</scope>
    <source>
        <strain evidence="2">CHK188-11489</strain>
    </source>
</reference>
<protein>
    <submittedName>
        <fullName evidence="2">Class I SAM-dependent methyltransferase</fullName>
    </submittedName>
</protein>
<feature type="domain" description="Methyltransferase type 11" evidence="1">
    <location>
        <begin position="56"/>
        <end position="142"/>
    </location>
</feature>
<accession>A0A9D2JPR8</accession>
<sequence length="253" mass="28468">MERNEWLRLWKAEENAAHIHGWDFSHIHGRYTEETDLPWSYRDVVLQYLRPEMQLLDVDTGGGEFLLSLGHPPARTAATEAYPPNVRLCRERLLPLGVGFREGDGGGRLPFADAAFDCIINRHGDFQAQETGRLLKPGGLFITEQVGAQNDRELVELLLGPTPLPYPGLTLAAVCRQFREAGFTILQAQECFRPIRFFDVGALVWFARVIEWEFPGFSVDACAGRLLAAQQMLERDGCIEGRIHRILLAAAKP</sequence>
<organism evidence="2 3">
    <name type="scientific">Candidatus Gemmiger avistercoris</name>
    <dbReference type="NCBI Taxonomy" id="2838606"/>
    <lineage>
        <taxon>Bacteria</taxon>
        <taxon>Bacillati</taxon>
        <taxon>Bacillota</taxon>
        <taxon>Clostridia</taxon>
        <taxon>Eubacteriales</taxon>
        <taxon>Gemmiger</taxon>
    </lineage>
</organism>
<evidence type="ECO:0000313" key="2">
    <source>
        <dbReference type="EMBL" id="HIZ62736.1"/>
    </source>
</evidence>
<dbReference type="Gene3D" id="3.40.50.150">
    <property type="entry name" value="Vaccinia Virus protein VP39"/>
    <property type="match status" value="1"/>
</dbReference>
<dbReference type="SUPFAM" id="SSF53335">
    <property type="entry name" value="S-adenosyl-L-methionine-dependent methyltransferases"/>
    <property type="match status" value="1"/>
</dbReference>
<evidence type="ECO:0000313" key="3">
    <source>
        <dbReference type="Proteomes" id="UP000824105"/>
    </source>
</evidence>
<dbReference type="PANTHER" id="PTHR43460">
    <property type="entry name" value="METHYLTRANSFERASE"/>
    <property type="match status" value="1"/>
</dbReference>
<evidence type="ECO:0000259" key="1">
    <source>
        <dbReference type="Pfam" id="PF08241"/>
    </source>
</evidence>
<dbReference type="InterPro" id="IPR013216">
    <property type="entry name" value="Methyltransf_11"/>
</dbReference>
<comment type="caution">
    <text evidence="2">The sequence shown here is derived from an EMBL/GenBank/DDBJ whole genome shotgun (WGS) entry which is preliminary data.</text>
</comment>
<dbReference type="EMBL" id="DXBF01000064">
    <property type="protein sequence ID" value="HIZ62736.1"/>
    <property type="molecule type" value="Genomic_DNA"/>
</dbReference>
<dbReference type="Proteomes" id="UP000824105">
    <property type="component" value="Unassembled WGS sequence"/>
</dbReference>
<dbReference type="GO" id="GO:0032259">
    <property type="term" value="P:methylation"/>
    <property type="evidence" value="ECO:0007669"/>
    <property type="project" value="UniProtKB-KW"/>
</dbReference>
<dbReference type="CDD" id="cd02440">
    <property type="entry name" value="AdoMet_MTases"/>
    <property type="match status" value="1"/>
</dbReference>
<dbReference type="AlphaFoldDB" id="A0A9D2JPR8"/>
<gene>
    <name evidence="2" type="ORF">H9724_08225</name>
</gene>
<dbReference type="GO" id="GO:0008757">
    <property type="term" value="F:S-adenosylmethionine-dependent methyltransferase activity"/>
    <property type="evidence" value="ECO:0007669"/>
    <property type="project" value="InterPro"/>
</dbReference>
<keyword evidence="2" id="KW-0808">Transferase</keyword>
<reference evidence="2" key="1">
    <citation type="journal article" date="2021" name="PeerJ">
        <title>Extensive microbial diversity within the chicken gut microbiome revealed by metagenomics and culture.</title>
        <authorList>
            <person name="Gilroy R."/>
            <person name="Ravi A."/>
            <person name="Getino M."/>
            <person name="Pursley I."/>
            <person name="Horton D.L."/>
            <person name="Alikhan N.F."/>
            <person name="Baker D."/>
            <person name="Gharbi K."/>
            <person name="Hall N."/>
            <person name="Watson M."/>
            <person name="Adriaenssens E.M."/>
            <person name="Foster-Nyarko E."/>
            <person name="Jarju S."/>
            <person name="Secka A."/>
            <person name="Antonio M."/>
            <person name="Oren A."/>
            <person name="Chaudhuri R.R."/>
            <person name="La Ragione R."/>
            <person name="Hildebrand F."/>
            <person name="Pallen M.J."/>
        </authorList>
    </citation>
    <scope>NUCLEOTIDE SEQUENCE</scope>
    <source>
        <strain evidence="2">CHK188-11489</strain>
    </source>
</reference>
<dbReference type="InterPro" id="IPR052939">
    <property type="entry name" value="23S_rRNA_MeTrnsfrase_RlmA"/>
</dbReference>